<dbReference type="RefSeq" id="WP_142766864.1">
    <property type="nucleotide sequence ID" value="NZ_CP041356.1"/>
</dbReference>
<protein>
    <submittedName>
        <fullName evidence="1">Uncharacterized protein</fullName>
    </submittedName>
</protein>
<organism evidence="1 2">
    <name type="scientific">Lactococcus protaetiae</name>
    <dbReference type="NCBI Taxonomy" id="2592653"/>
    <lineage>
        <taxon>Bacteria</taxon>
        <taxon>Bacillati</taxon>
        <taxon>Bacillota</taxon>
        <taxon>Bacilli</taxon>
        <taxon>Lactobacillales</taxon>
        <taxon>Streptococcaceae</taxon>
        <taxon>Lactococcus</taxon>
    </lineage>
</organism>
<dbReference type="Proteomes" id="UP000315128">
    <property type="component" value="Chromosome"/>
</dbReference>
<dbReference type="EMBL" id="CP041356">
    <property type="protein sequence ID" value="QDK71290.1"/>
    <property type="molecule type" value="Genomic_DNA"/>
</dbReference>
<accession>A0A514Z9N7</accession>
<evidence type="ECO:0000313" key="1">
    <source>
        <dbReference type="EMBL" id="QDK71290.1"/>
    </source>
</evidence>
<proteinExistence type="predicted"/>
<reference evidence="1 2" key="1">
    <citation type="submission" date="2019-07" db="EMBL/GenBank/DDBJ databases">
        <title>Genome sequencing of KACC 19320.</title>
        <authorList>
            <person name="Heo J."/>
            <person name="Kim S.-J."/>
            <person name="Kim J.-S."/>
            <person name="Hong S.-B."/>
            <person name="Kwon S.-W."/>
        </authorList>
    </citation>
    <scope>NUCLEOTIDE SEQUENCE [LARGE SCALE GENOMIC DNA]</scope>
    <source>
        <strain evidence="1 2">KACC 19320</strain>
    </source>
</reference>
<keyword evidence="2" id="KW-1185">Reference proteome</keyword>
<name>A0A514Z9N7_9LACT</name>
<sequence>MSNLENFNNIYADSAKSAYIGNRPNNFLPKSNKDTSHLSIPNIIPKVILRAPIKKGYLRMKKLGSMFIS</sequence>
<gene>
    <name evidence="1" type="ORF">FLP15_09130</name>
</gene>
<evidence type="ECO:0000313" key="2">
    <source>
        <dbReference type="Proteomes" id="UP000315128"/>
    </source>
</evidence>
<dbReference type="KEGG" id="lack:FLP15_09130"/>
<dbReference type="OrthoDB" id="2243811at2"/>
<dbReference type="AlphaFoldDB" id="A0A514Z9N7"/>